<evidence type="ECO:0000313" key="11">
    <source>
        <dbReference type="EMBL" id="QDV47883.1"/>
    </source>
</evidence>
<keyword evidence="7 9" id="KW-0408">Iron</keyword>
<dbReference type="PROSITE" id="PS51379">
    <property type="entry name" value="4FE4S_FER_2"/>
    <property type="match status" value="2"/>
</dbReference>
<keyword evidence="6 9" id="KW-0249">Electron transport</keyword>
<proteinExistence type="predicted"/>
<reference evidence="11 12" key="1">
    <citation type="submission" date="2019-03" db="EMBL/GenBank/DDBJ databases">
        <title>Deep-cultivation of Planctomycetes and their phenomic and genomic characterization uncovers novel biology.</title>
        <authorList>
            <person name="Wiegand S."/>
            <person name="Jogler M."/>
            <person name="Boedeker C."/>
            <person name="Pinto D."/>
            <person name="Vollmers J."/>
            <person name="Rivas-Marin E."/>
            <person name="Kohn T."/>
            <person name="Peeters S.H."/>
            <person name="Heuer A."/>
            <person name="Rast P."/>
            <person name="Oberbeckmann S."/>
            <person name="Bunk B."/>
            <person name="Jeske O."/>
            <person name="Meyerdierks A."/>
            <person name="Storesund J.E."/>
            <person name="Kallscheuer N."/>
            <person name="Luecker S."/>
            <person name="Lage O.M."/>
            <person name="Pohl T."/>
            <person name="Merkel B.J."/>
            <person name="Hornburger P."/>
            <person name="Mueller R.-W."/>
            <person name="Bruemmer F."/>
            <person name="Labrenz M."/>
            <person name="Spormann A.M."/>
            <person name="Op den Camp H."/>
            <person name="Overmann J."/>
            <person name="Amann R."/>
            <person name="Jetten M.S.M."/>
            <person name="Mascher T."/>
            <person name="Medema M.H."/>
            <person name="Devos D.P."/>
            <person name="Kaster A.-K."/>
            <person name="Ovreas L."/>
            <person name="Rohde M."/>
            <person name="Galperin M.Y."/>
            <person name="Jogler C."/>
        </authorList>
    </citation>
    <scope>NUCLEOTIDE SEQUENCE [LARGE SCALE GENOMIC DNA]</scope>
    <source>
        <strain evidence="11 12">Enr13</strain>
    </source>
</reference>
<sequence>MTHIVAEPCVGCKYTDCVVVCPVECFYEGEQMVYIHPEECIDCEACVPECPVEAIFHEDNLPEEWKSYIELNAQKSEECEVITEKKEPLADD</sequence>
<dbReference type="PANTHER" id="PTHR42859">
    <property type="entry name" value="OXIDOREDUCTASE"/>
    <property type="match status" value="1"/>
</dbReference>
<dbReference type="Pfam" id="PF00037">
    <property type="entry name" value="Fer4"/>
    <property type="match status" value="1"/>
</dbReference>
<keyword evidence="3 9" id="KW-0813">Transport</keyword>
<keyword evidence="4 9" id="KW-0004">4Fe-4S</keyword>
<evidence type="ECO:0000259" key="10">
    <source>
        <dbReference type="PROSITE" id="PS51379"/>
    </source>
</evidence>
<evidence type="ECO:0000256" key="2">
    <source>
        <dbReference type="ARBA" id="ARBA00001966"/>
    </source>
</evidence>
<dbReference type="PANTHER" id="PTHR42859:SF2">
    <property type="entry name" value="FERREDOXIN"/>
    <property type="match status" value="1"/>
</dbReference>
<dbReference type="Proteomes" id="UP000319004">
    <property type="component" value="Chromosome"/>
</dbReference>
<dbReference type="GO" id="GO:0046872">
    <property type="term" value="F:metal ion binding"/>
    <property type="evidence" value="ECO:0007669"/>
    <property type="project" value="UniProtKB-UniRule"/>
</dbReference>
<comment type="function">
    <text evidence="9">Ferredoxins are iron-sulfur proteins that transfer electrons in a wide variety of metabolic reactions.</text>
</comment>
<dbReference type="InterPro" id="IPR017896">
    <property type="entry name" value="4Fe4S_Fe-S-bd"/>
</dbReference>
<evidence type="ECO:0000256" key="4">
    <source>
        <dbReference type="ARBA" id="ARBA00022485"/>
    </source>
</evidence>
<protein>
    <recommendedName>
        <fullName evidence="9">Ferredoxin</fullName>
    </recommendedName>
</protein>
<dbReference type="SUPFAM" id="SSF54862">
    <property type="entry name" value="4Fe-4S ferredoxins"/>
    <property type="match status" value="1"/>
</dbReference>
<dbReference type="GO" id="GO:0009055">
    <property type="term" value="F:electron transfer activity"/>
    <property type="evidence" value="ECO:0007669"/>
    <property type="project" value="UniProtKB-UniRule"/>
</dbReference>
<evidence type="ECO:0000256" key="1">
    <source>
        <dbReference type="ARBA" id="ARBA00001927"/>
    </source>
</evidence>
<dbReference type="PROSITE" id="PS00198">
    <property type="entry name" value="4FE4S_FER_1"/>
    <property type="match status" value="1"/>
</dbReference>
<comment type="cofactor">
    <cofactor evidence="2 9">
        <name>[4Fe-4S] cluster</name>
        <dbReference type="ChEBI" id="CHEBI:49883"/>
    </cofactor>
</comment>
<organism evidence="11 12">
    <name type="scientific">Stieleria neptunia</name>
    <dbReference type="NCBI Taxonomy" id="2527979"/>
    <lineage>
        <taxon>Bacteria</taxon>
        <taxon>Pseudomonadati</taxon>
        <taxon>Planctomycetota</taxon>
        <taxon>Planctomycetia</taxon>
        <taxon>Pirellulales</taxon>
        <taxon>Pirellulaceae</taxon>
        <taxon>Stieleria</taxon>
    </lineage>
</organism>
<keyword evidence="5 9" id="KW-0479">Metal-binding</keyword>
<evidence type="ECO:0000313" key="12">
    <source>
        <dbReference type="Proteomes" id="UP000319004"/>
    </source>
</evidence>
<evidence type="ECO:0000256" key="8">
    <source>
        <dbReference type="ARBA" id="ARBA00023014"/>
    </source>
</evidence>
<evidence type="ECO:0000256" key="5">
    <source>
        <dbReference type="ARBA" id="ARBA00022723"/>
    </source>
</evidence>
<keyword evidence="8 9" id="KW-0411">Iron-sulfur</keyword>
<dbReference type="RefSeq" id="WP_095739652.1">
    <property type="nucleotide sequence ID" value="NZ_CP037423.1"/>
</dbReference>
<gene>
    <name evidence="11" type="ORF">Enr13x_77950</name>
</gene>
<feature type="domain" description="4Fe-4S ferredoxin-type" evidence="10">
    <location>
        <begin position="1"/>
        <end position="30"/>
    </location>
</feature>
<dbReference type="Gene3D" id="3.30.70.20">
    <property type="match status" value="1"/>
</dbReference>
<feature type="domain" description="4Fe-4S ferredoxin-type" evidence="10">
    <location>
        <begin position="31"/>
        <end position="60"/>
    </location>
</feature>
<dbReference type="PRINTS" id="PR00354">
    <property type="entry name" value="7FE8SFRDOXIN"/>
</dbReference>
<dbReference type="InterPro" id="IPR000813">
    <property type="entry name" value="7Fe_ferredoxin"/>
</dbReference>
<accession>A0A518I453</accession>
<evidence type="ECO:0000256" key="9">
    <source>
        <dbReference type="RuleBase" id="RU365098"/>
    </source>
</evidence>
<name>A0A518I453_9BACT</name>
<dbReference type="EMBL" id="CP037423">
    <property type="protein sequence ID" value="QDV47883.1"/>
    <property type="molecule type" value="Genomic_DNA"/>
</dbReference>
<dbReference type="InterPro" id="IPR050294">
    <property type="entry name" value="RnfB_subfamily"/>
</dbReference>
<evidence type="ECO:0000256" key="7">
    <source>
        <dbReference type="ARBA" id="ARBA00023004"/>
    </source>
</evidence>
<keyword evidence="12" id="KW-1185">Reference proteome</keyword>
<dbReference type="AlphaFoldDB" id="A0A518I453"/>
<evidence type="ECO:0000256" key="6">
    <source>
        <dbReference type="ARBA" id="ARBA00022982"/>
    </source>
</evidence>
<dbReference type="KEGG" id="snep:Enr13x_77950"/>
<dbReference type="GO" id="GO:0051539">
    <property type="term" value="F:4 iron, 4 sulfur cluster binding"/>
    <property type="evidence" value="ECO:0007669"/>
    <property type="project" value="UniProtKB-UniRule"/>
</dbReference>
<dbReference type="InterPro" id="IPR017900">
    <property type="entry name" value="4Fe4S_Fe_S_CS"/>
</dbReference>
<dbReference type="OrthoDB" id="9798098at2"/>
<evidence type="ECO:0000256" key="3">
    <source>
        <dbReference type="ARBA" id="ARBA00022448"/>
    </source>
</evidence>
<comment type="cofactor">
    <cofactor evidence="1">
        <name>[3Fe-4S] cluster</name>
        <dbReference type="ChEBI" id="CHEBI:21137"/>
    </cofactor>
</comment>